<organism evidence="9 10">
    <name type="scientific">Acanthaster planci</name>
    <name type="common">Crown-of-thorns starfish</name>
    <dbReference type="NCBI Taxonomy" id="133434"/>
    <lineage>
        <taxon>Eukaryota</taxon>
        <taxon>Metazoa</taxon>
        <taxon>Echinodermata</taxon>
        <taxon>Eleutherozoa</taxon>
        <taxon>Asterozoa</taxon>
        <taxon>Asteroidea</taxon>
        <taxon>Valvatacea</taxon>
        <taxon>Valvatida</taxon>
        <taxon>Acanthasteridae</taxon>
        <taxon>Acanthaster</taxon>
    </lineage>
</organism>
<feature type="active site" description="Charge relay system" evidence="5">
    <location>
        <position position="189"/>
    </location>
</feature>
<dbReference type="KEGG" id="aplc:110985854"/>
<evidence type="ECO:0000256" key="3">
    <source>
        <dbReference type="ARBA" id="ARBA00022801"/>
    </source>
</evidence>
<evidence type="ECO:0000313" key="10">
    <source>
        <dbReference type="RefSeq" id="XP_022102952.1"/>
    </source>
</evidence>
<dbReference type="InterPro" id="IPR034193">
    <property type="entry name" value="PCSK9_ProteinaseK-like"/>
</dbReference>
<keyword evidence="9" id="KW-1185">Reference proteome</keyword>
<dbReference type="InterPro" id="IPR023828">
    <property type="entry name" value="Peptidase_S8_Ser-AS"/>
</dbReference>
<dbReference type="InterPro" id="IPR050131">
    <property type="entry name" value="Peptidase_S8_subtilisin-like"/>
</dbReference>
<evidence type="ECO:0000259" key="8">
    <source>
        <dbReference type="Pfam" id="PF05922"/>
    </source>
</evidence>
<proteinExistence type="inferred from homology"/>
<dbReference type="CDD" id="cd04077">
    <property type="entry name" value="Peptidases_S8_PCSK9_ProteinaseK_like"/>
    <property type="match status" value="1"/>
</dbReference>
<feature type="domain" description="Peptidase S8/S53" evidence="7">
    <location>
        <begin position="148"/>
        <end position="377"/>
    </location>
</feature>
<accession>A0A8B7ZDA4</accession>
<dbReference type="Gene3D" id="3.40.50.200">
    <property type="entry name" value="Peptidase S8/S53 domain"/>
    <property type="match status" value="1"/>
</dbReference>
<evidence type="ECO:0000256" key="1">
    <source>
        <dbReference type="ARBA" id="ARBA00011073"/>
    </source>
</evidence>
<dbReference type="PROSITE" id="PS00138">
    <property type="entry name" value="SUBTILASE_SER"/>
    <property type="match status" value="1"/>
</dbReference>
<dbReference type="InterPro" id="IPR000209">
    <property type="entry name" value="Peptidase_S8/S53_dom"/>
</dbReference>
<dbReference type="AlphaFoldDB" id="A0A8B7ZDA4"/>
<dbReference type="InterPro" id="IPR022398">
    <property type="entry name" value="Peptidase_S8_His-AS"/>
</dbReference>
<feature type="signal peptide" evidence="6">
    <location>
        <begin position="1"/>
        <end position="20"/>
    </location>
</feature>
<sequence length="395" mass="42201">MLKYLVVCFLLVAPPAYVETAPLHRASQALPNSYIIKLKDGVDVSSVIGEFTQDATVRRNGVVIQDTFTGVLNGFTAKLSEKSLHHILALEEVEYVSENGVIPLPKIFPCARQVGRVDQQGSASQWGLDRIDQRNLPLDGQYNPPNHGENVEIWVFDSGIRATHQDFAGRSVTIAYDVNNNNGNDPYGHGTLVTSVAAGNHYGAANKANIVVANVIGNALGTWSALIKALDIMFNTATKPAVASISLGQSGTHKVLEDAMTRTMDKGFTIAVAAGNDNVDACQDFPANFKRVITVGASTKSDTRWYASNHGSCVDIFAPGKDMIGAYIRSDSDVETVSGTSEATPLVSGAVAILLSTQKDLNHDQVKAKLLSNATPNVLQEPLPGGSPNLLLYVV</sequence>
<dbReference type="RefSeq" id="XP_022102952.1">
    <property type="nucleotide sequence ID" value="XM_022247260.1"/>
</dbReference>
<dbReference type="InterPro" id="IPR015500">
    <property type="entry name" value="Peptidase_S8_subtilisin-rel"/>
</dbReference>
<evidence type="ECO:0000256" key="4">
    <source>
        <dbReference type="ARBA" id="ARBA00022825"/>
    </source>
</evidence>
<name>A0A8B7ZDA4_ACAPL</name>
<dbReference type="Pfam" id="PF05922">
    <property type="entry name" value="Inhibitor_I9"/>
    <property type="match status" value="1"/>
</dbReference>
<gene>
    <name evidence="10" type="primary">LOC110985854</name>
</gene>
<reference evidence="10" key="1">
    <citation type="submission" date="2025-08" db="UniProtKB">
        <authorList>
            <consortium name="RefSeq"/>
        </authorList>
    </citation>
    <scope>IDENTIFICATION</scope>
</reference>
<evidence type="ECO:0000256" key="6">
    <source>
        <dbReference type="SAM" id="SignalP"/>
    </source>
</evidence>
<dbReference type="Gene3D" id="3.30.70.80">
    <property type="entry name" value="Peptidase S8 propeptide/proteinase inhibitor I9"/>
    <property type="match status" value="1"/>
</dbReference>
<dbReference type="PRINTS" id="PR00723">
    <property type="entry name" value="SUBTILISIN"/>
</dbReference>
<dbReference type="PROSITE" id="PS51892">
    <property type="entry name" value="SUBTILASE"/>
    <property type="match status" value="1"/>
</dbReference>
<dbReference type="PANTHER" id="PTHR43806:SF11">
    <property type="entry name" value="CEREVISIN-RELATED"/>
    <property type="match status" value="1"/>
</dbReference>
<comment type="similarity">
    <text evidence="1 5">Belongs to the peptidase S8 family.</text>
</comment>
<dbReference type="PROSITE" id="PS00137">
    <property type="entry name" value="SUBTILASE_HIS"/>
    <property type="match status" value="1"/>
</dbReference>
<protein>
    <submittedName>
        <fullName evidence="10">Uncharacterized protein LOC110985854</fullName>
    </submittedName>
</protein>
<dbReference type="InterPro" id="IPR037045">
    <property type="entry name" value="S8pro/Inhibitor_I9_sf"/>
</dbReference>
<dbReference type="GO" id="GO:0005615">
    <property type="term" value="C:extracellular space"/>
    <property type="evidence" value="ECO:0007669"/>
    <property type="project" value="TreeGrafter"/>
</dbReference>
<keyword evidence="4 5" id="KW-0720">Serine protease</keyword>
<feature type="chain" id="PRO_5034266640" evidence="6">
    <location>
        <begin position="21"/>
        <end position="395"/>
    </location>
</feature>
<dbReference type="GeneID" id="110985854"/>
<evidence type="ECO:0000256" key="2">
    <source>
        <dbReference type="ARBA" id="ARBA00022670"/>
    </source>
</evidence>
<evidence type="ECO:0000313" key="9">
    <source>
        <dbReference type="Proteomes" id="UP000694845"/>
    </source>
</evidence>
<dbReference type="PANTHER" id="PTHR43806">
    <property type="entry name" value="PEPTIDASE S8"/>
    <property type="match status" value="1"/>
</dbReference>
<dbReference type="Proteomes" id="UP000694845">
    <property type="component" value="Unplaced"/>
</dbReference>
<evidence type="ECO:0000259" key="7">
    <source>
        <dbReference type="Pfam" id="PF00082"/>
    </source>
</evidence>
<keyword evidence="3 5" id="KW-0378">Hydrolase</keyword>
<dbReference type="OrthoDB" id="206201at2759"/>
<dbReference type="InterPro" id="IPR036852">
    <property type="entry name" value="Peptidase_S8/S53_dom_sf"/>
</dbReference>
<keyword evidence="6" id="KW-0732">Signal</keyword>
<dbReference type="FunFam" id="3.40.50.200:FF:000016">
    <property type="entry name" value="Proprotein convertase subtilisin/kexin type 9"/>
    <property type="match status" value="1"/>
</dbReference>
<feature type="active site" description="Charge relay system" evidence="5">
    <location>
        <position position="341"/>
    </location>
</feature>
<dbReference type="SUPFAM" id="SSF52743">
    <property type="entry name" value="Subtilisin-like"/>
    <property type="match status" value="1"/>
</dbReference>
<feature type="domain" description="Inhibitor I9" evidence="8">
    <location>
        <begin position="33"/>
        <end position="101"/>
    </location>
</feature>
<dbReference type="GO" id="GO:0004252">
    <property type="term" value="F:serine-type endopeptidase activity"/>
    <property type="evidence" value="ECO:0007669"/>
    <property type="project" value="UniProtKB-UniRule"/>
</dbReference>
<dbReference type="GO" id="GO:0006508">
    <property type="term" value="P:proteolysis"/>
    <property type="evidence" value="ECO:0007669"/>
    <property type="project" value="UniProtKB-KW"/>
</dbReference>
<feature type="active site" description="Charge relay system" evidence="5">
    <location>
        <position position="157"/>
    </location>
</feature>
<keyword evidence="2 5" id="KW-0645">Protease</keyword>
<dbReference type="InterPro" id="IPR010259">
    <property type="entry name" value="S8pro/Inhibitor_I9"/>
</dbReference>
<dbReference type="Pfam" id="PF00082">
    <property type="entry name" value="Peptidase_S8"/>
    <property type="match status" value="1"/>
</dbReference>
<evidence type="ECO:0000256" key="5">
    <source>
        <dbReference type="PROSITE-ProRule" id="PRU01240"/>
    </source>
</evidence>